<dbReference type="Proteomes" id="UP001148662">
    <property type="component" value="Unassembled WGS sequence"/>
</dbReference>
<name>A0ACC1T904_9APHY</name>
<gene>
    <name evidence="1" type="ORF">NM688_g2317</name>
</gene>
<reference evidence="1" key="1">
    <citation type="submission" date="2022-07" db="EMBL/GenBank/DDBJ databases">
        <title>Genome Sequence of Phlebia brevispora.</title>
        <authorList>
            <person name="Buettner E."/>
        </authorList>
    </citation>
    <scope>NUCLEOTIDE SEQUENCE</scope>
    <source>
        <strain evidence="1">MPL23</strain>
    </source>
</reference>
<evidence type="ECO:0000313" key="1">
    <source>
        <dbReference type="EMBL" id="KAJ3555914.1"/>
    </source>
</evidence>
<proteinExistence type="predicted"/>
<organism evidence="1 2">
    <name type="scientific">Phlebia brevispora</name>
    <dbReference type="NCBI Taxonomy" id="194682"/>
    <lineage>
        <taxon>Eukaryota</taxon>
        <taxon>Fungi</taxon>
        <taxon>Dikarya</taxon>
        <taxon>Basidiomycota</taxon>
        <taxon>Agaricomycotina</taxon>
        <taxon>Agaricomycetes</taxon>
        <taxon>Polyporales</taxon>
        <taxon>Meruliaceae</taxon>
        <taxon>Phlebia</taxon>
    </lineage>
</organism>
<keyword evidence="2" id="KW-1185">Reference proteome</keyword>
<dbReference type="EMBL" id="JANHOG010000288">
    <property type="protein sequence ID" value="KAJ3555914.1"/>
    <property type="molecule type" value="Genomic_DNA"/>
</dbReference>
<sequence>MPYFVVSETSVQSLSMRDLEHVFNQSPFSRFMVRKEMVNRHHHMLSPYLSDTTAFMEKLREWGSVITGSFALSYILGKTNITGSDMDIYVPYSNFEQMKVYLKDVEGYSEDAMVTRQRAEIARALAEQQDDAVERVLQGTLDYVSVPLDTGIVKVATLNKGSYKIDIIQNQSASALYAITRFWSTLQMNYISASGYCCAYPQTTFLLEGVINPHVMNRNMTPYEFVHPLIQKYERRGYAFRYNWYEPETAGCRLDHDHPFCPTKRRSFEDGHSYYGTFGTEQELPSFNNTSGAVVSEWKVGWQLGGRHERTGYRLPAPARAWHSVTGQGEKRVLYTLDGFL</sequence>
<accession>A0ACC1T904</accession>
<evidence type="ECO:0000313" key="2">
    <source>
        <dbReference type="Proteomes" id="UP001148662"/>
    </source>
</evidence>
<protein>
    <submittedName>
        <fullName evidence="1">Uncharacterized protein</fullName>
    </submittedName>
</protein>
<comment type="caution">
    <text evidence="1">The sequence shown here is derived from an EMBL/GenBank/DDBJ whole genome shotgun (WGS) entry which is preliminary data.</text>
</comment>